<organism evidence="1 2">
    <name type="scientific">Pluteus cervinus</name>
    <dbReference type="NCBI Taxonomy" id="181527"/>
    <lineage>
        <taxon>Eukaryota</taxon>
        <taxon>Fungi</taxon>
        <taxon>Dikarya</taxon>
        <taxon>Basidiomycota</taxon>
        <taxon>Agaricomycotina</taxon>
        <taxon>Agaricomycetes</taxon>
        <taxon>Agaricomycetidae</taxon>
        <taxon>Agaricales</taxon>
        <taxon>Pluteineae</taxon>
        <taxon>Pluteaceae</taxon>
        <taxon>Pluteus</taxon>
    </lineage>
</organism>
<protein>
    <submittedName>
        <fullName evidence="1">Uncharacterized protein</fullName>
    </submittedName>
</protein>
<evidence type="ECO:0000313" key="1">
    <source>
        <dbReference type="EMBL" id="TFK72300.1"/>
    </source>
</evidence>
<proteinExistence type="predicted"/>
<dbReference type="Proteomes" id="UP000308600">
    <property type="component" value="Unassembled WGS sequence"/>
</dbReference>
<evidence type="ECO:0000313" key="2">
    <source>
        <dbReference type="Proteomes" id="UP000308600"/>
    </source>
</evidence>
<gene>
    <name evidence="1" type="ORF">BDN72DRAFT_894967</name>
</gene>
<reference evidence="1 2" key="1">
    <citation type="journal article" date="2019" name="Nat. Ecol. Evol.">
        <title>Megaphylogeny resolves global patterns of mushroom evolution.</title>
        <authorList>
            <person name="Varga T."/>
            <person name="Krizsan K."/>
            <person name="Foldi C."/>
            <person name="Dima B."/>
            <person name="Sanchez-Garcia M."/>
            <person name="Sanchez-Ramirez S."/>
            <person name="Szollosi G.J."/>
            <person name="Szarkandi J.G."/>
            <person name="Papp V."/>
            <person name="Albert L."/>
            <person name="Andreopoulos W."/>
            <person name="Angelini C."/>
            <person name="Antonin V."/>
            <person name="Barry K.W."/>
            <person name="Bougher N.L."/>
            <person name="Buchanan P."/>
            <person name="Buyck B."/>
            <person name="Bense V."/>
            <person name="Catcheside P."/>
            <person name="Chovatia M."/>
            <person name="Cooper J."/>
            <person name="Damon W."/>
            <person name="Desjardin D."/>
            <person name="Finy P."/>
            <person name="Geml J."/>
            <person name="Haridas S."/>
            <person name="Hughes K."/>
            <person name="Justo A."/>
            <person name="Karasinski D."/>
            <person name="Kautmanova I."/>
            <person name="Kiss B."/>
            <person name="Kocsube S."/>
            <person name="Kotiranta H."/>
            <person name="LaButti K.M."/>
            <person name="Lechner B.E."/>
            <person name="Liimatainen K."/>
            <person name="Lipzen A."/>
            <person name="Lukacs Z."/>
            <person name="Mihaltcheva S."/>
            <person name="Morgado L.N."/>
            <person name="Niskanen T."/>
            <person name="Noordeloos M.E."/>
            <person name="Ohm R.A."/>
            <person name="Ortiz-Santana B."/>
            <person name="Ovrebo C."/>
            <person name="Racz N."/>
            <person name="Riley R."/>
            <person name="Savchenko A."/>
            <person name="Shiryaev A."/>
            <person name="Soop K."/>
            <person name="Spirin V."/>
            <person name="Szebenyi C."/>
            <person name="Tomsovsky M."/>
            <person name="Tulloss R.E."/>
            <person name="Uehling J."/>
            <person name="Grigoriev I.V."/>
            <person name="Vagvolgyi C."/>
            <person name="Papp T."/>
            <person name="Martin F.M."/>
            <person name="Miettinen O."/>
            <person name="Hibbett D.S."/>
            <person name="Nagy L.G."/>
        </authorList>
    </citation>
    <scope>NUCLEOTIDE SEQUENCE [LARGE SCALE GENOMIC DNA]</scope>
    <source>
        <strain evidence="1 2">NL-1719</strain>
    </source>
</reference>
<keyword evidence="2" id="KW-1185">Reference proteome</keyword>
<dbReference type="EMBL" id="ML208287">
    <property type="protein sequence ID" value="TFK72300.1"/>
    <property type="molecule type" value="Genomic_DNA"/>
</dbReference>
<sequence>MDFERSLALIPQFATIMVIIANSLNVTDINITYALKAGESPDDWVDTRLLAQVWIDGELAAQTRCPFPVFCRSGAKHIARWYLSAVQLPPECGSFTVVIKSPGRHYQILEILLVSASVDKEIVWGVGPDHKKGGSMNFRVFMDLHDPDHHCHQRLVAGPFGAQIIHLSIRLPDFSLAAGIAMLREMTDATSLTSIGMWFYLRCQEGEDAHCLEVALIAFERALEDPKIDPDQSQVLETIIPFLYCLIQGPDSSLDVAFQVLQAFPGLPSTQIDHQLFLQSLIQNTVLSADWHHYLPLAVKSAVIVLNTLRSTPPDPQILDLVSKWAMLAYHFAQDRKEVLPLMDLAVSLLPGVNTILGGVVSFAVLRAMAYLRQALRLPEGPSRPSLDATLTAAEGIMESLSGREDSPRLSDVYETISFCDEFTGWLMIHHFGNSSLLPYNFEDRGRRLIAWFLHDQTLPPHAQGWLRRTQRVLIHSGNVDPHVMLNATLPHPAILDDNDNQFISRILSEAWVDEKSSEPGEDMSAEYPEGAAQMVRIILADSSAHKLEPVYYSMAATIAHGLRLPETFQAYRLLLGLLESFENIGYLCSQIRGFPGSFSVIRDAVSYAIDMEDHCIALQWSDQARSKIWEWFFHSRSSIRQLSAIEPYLATALRARPYGIEQSAGPQTRPGEEWLEVAQGMTRLPGFDRFLKPKTPMEIMSIAEALGGPLVYLNPGRYSSHALAILPGLDDVIHIPLPIEDYRLLRNMSVAFMESHQLFLQEDSSTEQNWGRKGFMVKPRQPSQTRRLPAKMLLAYLWTSVVKPVLDGLGIQHSHKAAADMPRIWWCPSGPLIALPIHAAGVYTDDGEGSIISDYVVSSYFPSASALAYATRPEDPSQKFSLLTIANPTGAGLPGTEWELEKIKNHTATSELTGGEATVEAVKKGMEEASWVHFACHGVAKGDQPMESALILADHARLTLQDISRMSLPHAQFAFLSACQTARGMAEAPDQSAHLSTGMLACGYRSVIGTMWKISDEYAPFVADRVYEKMLEGGQPDHRRAACALHDAVQALRKEHKVRFETWIPFIHMGV</sequence>
<accession>A0ACD3B2P4</accession>
<name>A0ACD3B2P4_9AGAR</name>